<evidence type="ECO:0000313" key="3">
    <source>
        <dbReference type="EMBL" id="MFB9207174.1"/>
    </source>
</evidence>
<dbReference type="RefSeq" id="WP_189653066.1">
    <property type="nucleotide sequence ID" value="NZ_BMRC01000035.1"/>
</dbReference>
<name>A0ABV5IRK4_9ACTN</name>
<gene>
    <name evidence="3" type="ORF">ACFFV7_38705</name>
</gene>
<evidence type="ECO:0000256" key="1">
    <source>
        <dbReference type="SAM" id="SignalP"/>
    </source>
</evidence>
<organism evidence="3 4">
    <name type="scientific">Nonomuraea spiralis</name>
    <dbReference type="NCBI Taxonomy" id="46182"/>
    <lineage>
        <taxon>Bacteria</taxon>
        <taxon>Bacillati</taxon>
        <taxon>Actinomycetota</taxon>
        <taxon>Actinomycetes</taxon>
        <taxon>Streptosporangiales</taxon>
        <taxon>Streptosporangiaceae</taxon>
        <taxon>Nonomuraea</taxon>
    </lineage>
</organism>
<dbReference type="PANTHER" id="PTHR36933">
    <property type="entry name" value="SLL0788 PROTEIN"/>
    <property type="match status" value="1"/>
</dbReference>
<accession>A0ABV5IRK4</accession>
<sequence length="183" mass="19907">MAATPRSSALKLVLAALGLLLAAACGTAGAQAPPVNAQDVMFVQMMVQHHRQGIEIAKLGTERATDEQLKILVAAVASTQQDEVEMMLRWLYSWEQPLTAASGSHDHHGGMPETDRKQIRALKKSKSFERDLMTLLIAHQGDAIKMADTEVTAGADPAVKEWAAQVQASRKAQIDLMKDLLKR</sequence>
<keyword evidence="1" id="KW-0732">Signal</keyword>
<keyword evidence="4" id="KW-1185">Reference proteome</keyword>
<feature type="chain" id="PRO_5045376038" evidence="1">
    <location>
        <begin position="31"/>
        <end position="183"/>
    </location>
</feature>
<dbReference type="Proteomes" id="UP001589647">
    <property type="component" value="Unassembled WGS sequence"/>
</dbReference>
<dbReference type="EMBL" id="JBHMEI010000046">
    <property type="protein sequence ID" value="MFB9207174.1"/>
    <property type="molecule type" value="Genomic_DNA"/>
</dbReference>
<evidence type="ECO:0000259" key="2">
    <source>
        <dbReference type="Pfam" id="PF03713"/>
    </source>
</evidence>
<dbReference type="Gene3D" id="1.20.1260.10">
    <property type="match status" value="1"/>
</dbReference>
<dbReference type="InterPro" id="IPR012347">
    <property type="entry name" value="Ferritin-like"/>
</dbReference>
<evidence type="ECO:0000313" key="4">
    <source>
        <dbReference type="Proteomes" id="UP001589647"/>
    </source>
</evidence>
<dbReference type="InterPro" id="IPR005183">
    <property type="entry name" value="DUF305_CopM-like"/>
</dbReference>
<dbReference type="PROSITE" id="PS51257">
    <property type="entry name" value="PROKAR_LIPOPROTEIN"/>
    <property type="match status" value="1"/>
</dbReference>
<dbReference type="Pfam" id="PF03713">
    <property type="entry name" value="DUF305"/>
    <property type="match status" value="1"/>
</dbReference>
<feature type="signal peptide" evidence="1">
    <location>
        <begin position="1"/>
        <end position="30"/>
    </location>
</feature>
<dbReference type="PANTHER" id="PTHR36933:SF1">
    <property type="entry name" value="SLL0788 PROTEIN"/>
    <property type="match status" value="1"/>
</dbReference>
<comment type="caution">
    <text evidence="3">The sequence shown here is derived from an EMBL/GenBank/DDBJ whole genome shotgun (WGS) entry which is preliminary data.</text>
</comment>
<reference evidence="3 4" key="1">
    <citation type="submission" date="2024-09" db="EMBL/GenBank/DDBJ databases">
        <authorList>
            <person name="Sun Q."/>
            <person name="Mori K."/>
        </authorList>
    </citation>
    <scope>NUCLEOTIDE SEQUENCE [LARGE SCALE GENOMIC DNA]</scope>
    <source>
        <strain evidence="3 4">CCM 3426</strain>
    </source>
</reference>
<feature type="domain" description="DUF305" evidence="2">
    <location>
        <begin position="39"/>
        <end position="181"/>
    </location>
</feature>
<protein>
    <submittedName>
        <fullName evidence="3">DUF305 domain-containing protein</fullName>
    </submittedName>
</protein>
<proteinExistence type="predicted"/>